<accession>A0AAW2GY98</accession>
<comment type="caution">
    <text evidence="1">The sequence shown here is derived from an EMBL/GenBank/DDBJ whole genome shotgun (WGS) entry which is preliminary data.</text>
</comment>
<sequence length="309" mass="35611">MITYTRETRPEFSHEDVREVSSLPLGCTELGSTLLPFRRRPRDRRHGEYLLSRGGGARGHLVYARSHKTIKNLFPPPLSREQEGEGQTFFTRLSRYYECVTKLSLNICSIRTRCNHTIQHATGRYRNYNLRYCRRCQIFLSNGSLPRTILESFLSPLRIVSSGNFSKRKKKKEKKKFPLAGKSNGMHLRSPSLLPFRPGFLSSVSIHGGEDDEGPPDSARCCVFVKTDPKVLALSKSWFPLRGELQAWPAAVLYWRGVPLNPRRDKLVGIRGHPSHATPSPTRISRLVYATQDQYPRQYILRRKTWRPF</sequence>
<gene>
    <name evidence="1" type="ORF">PUN28_000211</name>
</gene>
<organism evidence="1 2">
    <name type="scientific">Cardiocondyla obscurior</name>
    <dbReference type="NCBI Taxonomy" id="286306"/>
    <lineage>
        <taxon>Eukaryota</taxon>
        <taxon>Metazoa</taxon>
        <taxon>Ecdysozoa</taxon>
        <taxon>Arthropoda</taxon>
        <taxon>Hexapoda</taxon>
        <taxon>Insecta</taxon>
        <taxon>Pterygota</taxon>
        <taxon>Neoptera</taxon>
        <taxon>Endopterygota</taxon>
        <taxon>Hymenoptera</taxon>
        <taxon>Apocrita</taxon>
        <taxon>Aculeata</taxon>
        <taxon>Formicoidea</taxon>
        <taxon>Formicidae</taxon>
        <taxon>Myrmicinae</taxon>
        <taxon>Cardiocondyla</taxon>
    </lineage>
</organism>
<keyword evidence="2" id="KW-1185">Reference proteome</keyword>
<evidence type="ECO:0000313" key="2">
    <source>
        <dbReference type="Proteomes" id="UP001430953"/>
    </source>
</evidence>
<name>A0AAW2GY98_9HYME</name>
<proteinExistence type="predicted"/>
<protein>
    <submittedName>
        <fullName evidence="1">Uncharacterized protein</fullName>
    </submittedName>
</protein>
<evidence type="ECO:0000313" key="1">
    <source>
        <dbReference type="EMBL" id="KAL0132265.1"/>
    </source>
</evidence>
<dbReference type="EMBL" id="JADYXP020000001">
    <property type="protein sequence ID" value="KAL0132265.1"/>
    <property type="molecule type" value="Genomic_DNA"/>
</dbReference>
<reference evidence="1 2" key="1">
    <citation type="submission" date="2023-03" db="EMBL/GenBank/DDBJ databases">
        <title>High recombination rates correlate with genetic variation in Cardiocondyla obscurior ants.</title>
        <authorList>
            <person name="Errbii M."/>
        </authorList>
    </citation>
    <scope>NUCLEOTIDE SEQUENCE [LARGE SCALE GENOMIC DNA]</scope>
    <source>
        <strain evidence="1">Alpha-2009</strain>
        <tissue evidence="1">Whole body</tissue>
    </source>
</reference>
<dbReference type="AlphaFoldDB" id="A0AAW2GY98"/>
<dbReference type="Proteomes" id="UP001430953">
    <property type="component" value="Unassembled WGS sequence"/>
</dbReference>